<evidence type="ECO:0000313" key="1">
    <source>
        <dbReference type="EMBL" id="MFD1420432.1"/>
    </source>
</evidence>
<sequence>QLSTRESLGAGYLRSFYPLSEHLRLCSNFWGTPQPWLQNGPWRSSVLETNRQAAISTSTKRILVIKIVVQKFQTHF</sequence>
<protein>
    <submittedName>
        <fullName evidence="1">Uncharacterized protein</fullName>
    </submittedName>
</protein>
<dbReference type="Proteomes" id="UP001597188">
    <property type="component" value="Unassembled WGS sequence"/>
</dbReference>
<organism evidence="1 2">
    <name type="scientific">Lactiplantibacillus songbeiensis</name>
    <dbReference type="NCBI Taxonomy" id="2559920"/>
    <lineage>
        <taxon>Bacteria</taxon>
        <taxon>Bacillati</taxon>
        <taxon>Bacillota</taxon>
        <taxon>Bacilli</taxon>
        <taxon>Lactobacillales</taxon>
        <taxon>Lactobacillaceae</taxon>
        <taxon>Lactiplantibacillus</taxon>
    </lineage>
</organism>
<gene>
    <name evidence="1" type="ORF">ACFQ5L_05660</name>
</gene>
<feature type="non-terminal residue" evidence="1">
    <location>
        <position position="1"/>
    </location>
</feature>
<evidence type="ECO:0000313" key="2">
    <source>
        <dbReference type="Proteomes" id="UP001597188"/>
    </source>
</evidence>
<comment type="caution">
    <text evidence="1">The sequence shown here is derived from an EMBL/GenBank/DDBJ whole genome shotgun (WGS) entry which is preliminary data.</text>
</comment>
<reference evidence="2" key="1">
    <citation type="journal article" date="2019" name="Int. J. Syst. Evol. Microbiol.">
        <title>The Global Catalogue of Microorganisms (GCM) 10K type strain sequencing project: providing services to taxonomists for standard genome sequencing and annotation.</title>
        <authorList>
            <consortium name="The Broad Institute Genomics Platform"/>
            <consortium name="The Broad Institute Genome Sequencing Center for Infectious Disease"/>
            <person name="Wu L."/>
            <person name="Ma J."/>
        </authorList>
    </citation>
    <scope>NUCLEOTIDE SEQUENCE [LARGE SCALE GENOMIC DNA]</scope>
    <source>
        <strain evidence="2">CCM 8931</strain>
    </source>
</reference>
<accession>A0ABW4BZ39</accession>
<dbReference type="EMBL" id="JBHTOJ010000013">
    <property type="protein sequence ID" value="MFD1420432.1"/>
    <property type="molecule type" value="Genomic_DNA"/>
</dbReference>
<keyword evidence="2" id="KW-1185">Reference proteome</keyword>
<name>A0ABW4BZ39_9LACO</name>
<proteinExistence type="predicted"/>
<dbReference type="RefSeq" id="WP_379892825.1">
    <property type="nucleotide sequence ID" value="NZ_JBHTOJ010000013.1"/>
</dbReference>